<dbReference type="PANTHER" id="PTHR13439:SF70">
    <property type="entry name" value="TLC DOMAIN-CONTAINING PROTEIN-RELATED"/>
    <property type="match status" value="1"/>
</dbReference>
<dbReference type="GO" id="GO:0005886">
    <property type="term" value="C:plasma membrane"/>
    <property type="evidence" value="ECO:0007669"/>
    <property type="project" value="TreeGrafter"/>
</dbReference>
<evidence type="ECO:0000256" key="5">
    <source>
        <dbReference type="PROSITE-ProRule" id="PRU00205"/>
    </source>
</evidence>
<evidence type="ECO:0000256" key="2">
    <source>
        <dbReference type="ARBA" id="ARBA00022692"/>
    </source>
</evidence>
<dbReference type="InterPro" id="IPR050846">
    <property type="entry name" value="TLCD"/>
</dbReference>
<protein>
    <submittedName>
        <fullName evidence="10">TLC domain-containing protein</fullName>
    </submittedName>
</protein>
<dbReference type="GO" id="GO:0071709">
    <property type="term" value="P:membrane assembly"/>
    <property type="evidence" value="ECO:0007669"/>
    <property type="project" value="TreeGrafter"/>
</dbReference>
<evidence type="ECO:0000256" key="1">
    <source>
        <dbReference type="ARBA" id="ARBA00004141"/>
    </source>
</evidence>
<sequence>MIGSSLNYSSILQTANEFKGSKIFTSLWWWGHVWLPLIVALLSFVFFRFFQFAVRWYLFGKWTFPTFSYFKRRRRRRPNSSVSTPSMDSKSLEFVPPNKKWRISNEFVSLVHSILSGFWALGILTHFDSYIDDLIGADSKEARYLTYMSLGYMVHDLIDLVVNERSARIIELLFHHVVVITAFMITQVTGQFLYIVVLGLLMEQQQESEDDEDEGLESDYNNGNGTASAGAEPVAPADSRGDIEAGRAVAATQQQLANKQLAKDGDDVVVPATIAASTTA</sequence>
<keyword evidence="2 5" id="KW-0812">Transmembrane</keyword>
<feature type="transmembrane region" description="Helical" evidence="7">
    <location>
        <begin position="174"/>
        <end position="202"/>
    </location>
</feature>
<feature type="transmembrane region" description="Helical" evidence="7">
    <location>
        <begin position="107"/>
        <end position="124"/>
    </location>
</feature>
<dbReference type="InterPro" id="IPR006634">
    <property type="entry name" value="TLC-dom"/>
</dbReference>
<dbReference type="PROSITE" id="PS50922">
    <property type="entry name" value="TLC"/>
    <property type="match status" value="1"/>
</dbReference>
<evidence type="ECO:0000313" key="10">
    <source>
        <dbReference type="WBParaSite" id="GPLIN_001156600"/>
    </source>
</evidence>
<comment type="subcellular location">
    <subcellularLocation>
        <location evidence="1">Membrane</location>
        <topology evidence="1">Multi-pass membrane protein</topology>
    </subcellularLocation>
</comment>
<keyword evidence="4 5" id="KW-0472">Membrane</keyword>
<evidence type="ECO:0000256" key="6">
    <source>
        <dbReference type="SAM" id="MobiDB-lite"/>
    </source>
</evidence>
<dbReference type="Proteomes" id="UP000050741">
    <property type="component" value="Unassembled WGS sequence"/>
</dbReference>
<accession>A0A183CFB1</accession>
<feature type="transmembrane region" description="Helical" evidence="7">
    <location>
        <begin position="27"/>
        <end position="47"/>
    </location>
</feature>
<proteinExistence type="predicted"/>
<evidence type="ECO:0000313" key="9">
    <source>
        <dbReference type="Proteomes" id="UP000050741"/>
    </source>
</evidence>
<dbReference type="WBParaSite" id="GPLIN_001156600">
    <property type="protein sequence ID" value="GPLIN_001156600"/>
    <property type="gene ID" value="GPLIN_001156600"/>
</dbReference>
<dbReference type="Pfam" id="PF03798">
    <property type="entry name" value="TRAM_LAG1_CLN8"/>
    <property type="match status" value="1"/>
</dbReference>
<organism evidence="9 10">
    <name type="scientific">Globodera pallida</name>
    <name type="common">Potato cyst nematode worm</name>
    <name type="synonym">Heterodera pallida</name>
    <dbReference type="NCBI Taxonomy" id="36090"/>
    <lineage>
        <taxon>Eukaryota</taxon>
        <taxon>Metazoa</taxon>
        <taxon>Ecdysozoa</taxon>
        <taxon>Nematoda</taxon>
        <taxon>Chromadorea</taxon>
        <taxon>Rhabditida</taxon>
        <taxon>Tylenchina</taxon>
        <taxon>Tylenchomorpha</taxon>
        <taxon>Tylenchoidea</taxon>
        <taxon>Heteroderidae</taxon>
        <taxon>Heteroderinae</taxon>
        <taxon>Globodera</taxon>
    </lineage>
</organism>
<reference evidence="9" key="2">
    <citation type="submission" date="2014-05" db="EMBL/GenBank/DDBJ databases">
        <title>The genome and life-stage specific transcriptomes of Globodera pallida elucidate key aspects of plant parasitism by a cyst nematode.</title>
        <authorList>
            <person name="Cotton J.A."/>
            <person name="Lilley C.J."/>
            <person name="Jones L.M."/>
            <person name="Kikuchi T."/>
            <person name="Reid A.J."/>
            <person name="Thorpe P."/>
            <person name="Tsai I.J."/>
            <person name="Beasley H."/>
            <person name="Blok V."/>
            <person name="Cock P.J.A."/>
            <person name="Van den Akker S.E."/>
            <person name="Holroyd N."/>
            <person name="Hunt M."/>
            <person name="Mantelin S."/>
            <person name="Naghra H."/>
            <person name="Pain A."/>
            <person name="Palomares-Rius J.E."/>
            <person name="Zarowiecki M."/>
            <person name="Berriman M."/>
            <person name="Jones J.T."/>
            <person name="Urwin P.E."/>
        </authorList>
    </citation>
    <scope>NUCLEOTIDE SEQUENCE [LARGE SCALE GENOMIC DNA]</scope>
    <source>
        <strain evidence="9">Lindley</strain>
    </source>
</reference>
<evidence type="ECO:0000256" key="7">
    <source>
        <dbReference type="SAM" id="Phobius"/>
    </source>
</evidence>
<dbReference type="GO" id="GO:0007009">
    <property type="term" value="P:plasma membrane organization"/>
    <property type="evidence" value="ECO:0007669"/>
    <property type="project" value="TreeGrafter"/>
</dbReference>
<reference evidence="10" key="3">
    <citation type="submission" date="2016-06" db="UniProtKB">
        <authorList>
            <consortium name="WormBaseParasite"/>
        </authorList>
    </citation>
    <scope>IDENTIFICATION</scope>
</reference>
<feature type="domain" description="TLC" evidence="8">
    <location>
        <begin position="98"/>
        <end position="203"/>
    </location>
</feature>
<feature type="region of interest" description="Disordered" evidence="6">
    <location>
        <begin position="207"/>
        <end position="243"/>
    </location>
</feature>
<reference evidence="9" key="1">
    <citation type="submission" date="2013-12" db="EMBL/GenBank/DDBJ databases">
        <authorList>
            <person name="Aslett M."/>
        </authorList>
    </citation>
    <scope>NUCLEOTIDE SEQUENCE [LARGE SCALE GENOMIC DNA]</scope>
    <source>
        <strain evidence="9">Lindley</strain>
    </source>
</reference>
<keyword evidence="3 7" id="KW-1133">Transmembrane helix</keyword>
<evidence type="ECO:0000259" key="8">
    <source>
        <dbReference type="PROSITE" id="PS50922"/>
    </source>
</evidence>
<dbReference type="AlphaFoldDB" id="A0A183CFB1"/>
<dbReference type="GO" id="GO:0055091">
    <property type="term" value="P:phospholipid homeostasis"/>
    <property type="evidence" value="ECO:0007669"/>
    <property type="project" value="TreeGrafter"/>
</dbReference>
<evidence type="ECO:0000256" key="4">
    <source>
        <dbReference type="ARBA" id="ARBA00023136"/>
    </source>
</evidence>
<keyword evidence="9" id="KW-1185">Reference proteome</keyword>
<feature type="compositionally biased region" description="Acidic residues" evidence="6">
    <location>
        <begin position="207"/>
        <end position="217"/>
    </location>
</feature>
<name>A0A183CFB1_GLOPA</name>
<dbReference type="GO" id="GO:0097035">
    <property type="term" value="P:regulation of membrane lipid distribution"/>
    <property type="evidence" value="ECO:0007669"/>
    <property type="project" value="TreeGrafter"/>
</dbReference>
<evidence type="ECO:0000256" key="3">
    <source>
        <dbReference type="ARBA" id="ARBA00022989"/>
    </source>
</evidence>
<dbReference type="PANTHER" id="PTHR13439">
    <property type="entry name" value="CT120 PROTEIN"/>
    <property type="match status" value="1"/>
</dbReference>